<dbReference type="PRINTS" id="PR00080">
    <property type="entry name" value="SDRFAMILY"/>
</dbReference>
<dbReference type="Gene3D" id="3.40.50.720">
    <property type="entry name" value="NAD(P)-binding Rossmann-like Domain"/>
    <property type="match status" value="1"/>
</dbReference>
<accession>A0A9X5BER0</accession>
<dbReference type="FunFam" id="3.40.50.720:FF:000084">
    <property type="entry name" value="Short-chain dehydrogenase reductase"/>
    <property type="match status" value="1"/>
</dbReference>
<comment type="caution">
    <text evidence="2">The sequence shown here is derived from an EMBL/GenBank/DDBJ whole genome shotgun (WGS) entry which is preliminary data.</text>
</comment>
<dbReference type="Pfam" id="PF13561">
    <property type="entry name" value="adh_short_C2"/>
    <property type="match status" value="1"/>
</dbReference>
<dbReference type="OrthoDB" id="9811743at2"/>
<protein>
    <submittedName>
        <fullName evidence="2">SDR family oxidoreductase</fullName>
    </submittedName>
</protein>
<dbReference type="GO" id="GO:0008206">
    <property type="term" value="P:bile acid metabolic process"/>
    <property type="evidence" value="ECO:0007669"/>
    <property type="project" value="UniProtKB-ARBA"/>
</dbReference>
<dbReference type="CDD" id="cd05233">
    <property type="entry name" value="SDR_c"/>
    <property type="match status" value="1"/>
</dbReference>
<keyword evidence="3" id="KW-1185">Reference proteome</keyword>
<name>A0A9X5BER0_9FIRM</name>
<dbReference type="Proteomes" id="UP001154420">
    <property type="component" value="Unassembled WGS sequence"/>
</dbReference>
<dbReference type="GO" id="GO:0016491">
    <property type="term" value="F:oxidoreductase activity"/>
    <property type="evidence" value="ECO:0007669"/>
    <property type="project" value="UniProtKB-KW"/>
</dbReference>
<sequence>MEFEGKKIIVTGASSGIGRKTALRLSELGAKLFLIARREERLAEVVSELSGDGHAIYPADLSRIDTIERLVDAIVKEQGKLDGMVYSAGISKNMPLMQCKPRNVKEIFEINFFGFVEIVRQICRRGRFNERMRIVGVSSTASLRGMKGNTVYSASKAAMDGAVRSMAKEIADKGICINTVAPGMTRTDMWDAFLKRYGEDSDSVKDMMHDQYLGLIETDDVADAIIFLLSQRARFITGFSLPLGGGKLT</sequence>
<evidence type="ECO:0000313" key="2">
    <source>
        <dbReference type="EMBL" id="NBJ92671.1"/>
    </source>
</evidence>
<dbReference type="PANTHER" id="PTHR43975:SF2">
    <property type="entry name" value="EG:BACR7A4.14 PROTEIN-RELATED"/>
    <property type="match status" value="1"/>
</dbReference>
<dbReference type="InterPro" id="IPR036291">
    <property type="entry name" value="NAD(P)-bd_dom_sf"/>
</dbReference>
<evidence type="ECO:0000313" key="3">
    <source>
        <dbReference type="Proteomes" id="UP001154420"/>
    </source>
</evidence>
<evidence type="ECO:0000256" key="1">
    <source>
        <dbReference type="ARBA" id="ARBA00023002"/>
    </source>
</evidence>
<dbReference type="InterPro" id="IPR002347">
    <property type="entry name" value="SDR_fam"/>
</dbReference>
<gene>
    <name evidence="2" type="ORF">D5281_08710</name>
</gene>
<reference evidence="2" key="1">
    <citation type="submission" date="2018-09" db="EMBL/GenBank/DDBJ databases">
        <title>Murine metabolic-syndrome-specific gut microbial biobank.</title>
        <authorList>
            <person name="Liu C."/>
        </authorList>
    </citation>
    <scope>NUCLEOTIDE SEQUENCE</scope>
    <source>
        <strain evidence="2">D42-62</strain>
    </source>
</reference>
<dbReference type="AlphaFoldDB" id="A0A9X5BER0"/>
<dbReference type="PANTHER" id="PTHR43975">
    <property type="entry name" value="ZGC:101858"/>
    <property type="match status" value="1"/>
</dbReference>
<dbReference type="PRINTS" id="PR00081">
    <property type="entry name" value="GDHRDH"/>
</dbReference>
<dbReference type="EMBL" id="QZDT01000011">
    <property type="protein sequence ID" value="NBJ92671.1"/>
    <property type="molecule type" value="Genomic_DNA"/>
</dbReference>
<proteinExistence type="predicted"/>
<dbReference type="SUPFAM" id="SSF51735">
    <property type="entry name" value="NAD(P)-binding Rossmann-fold domains"/>
    <property type="match status" value="1"/>
</dbReference>
<organism evidence="2 3">
    <name type="scientific">Parablautia muri</name>
    <dbReference type="NCBI Taxonomy" id="2320879"/>
    <lineage>
        <taxon>Bacteria</taxon>
        <taxon>Bacillati</taxon>
        <taxon>Bacillota</taxon>
        <taxon>Clostridia</taxon>
        <taxon>Lachnospirales</taxon>
        <taxon>Lachnospiraceae</taxon>
        <taxon>Parablautia</taxon>
    </lineage>
</organism>
<keyword evidence="1" id="KW-0560">Oxidoreductase</keyword>